<name>A0A431WF19_9GAMM</name>
<comment type="caution">
    <text evidence="2">The sequence shown here is derived from an EMBL/GenBank/DDBJ whole genome shotgun (WGS) entry which is preliminary data.</text>
</comment>
<dbReference type="InterPro" id="IPR020481">
    <property type="entry name" value="Intracell_prot_inh_BsuPI"/>
</dbReference>
<evidence type="ECO:0000259" key="1">
    <source>
        <dbReference type="Pfam" id="PF12690"/>
    </source>
</evidence>
<accession>A0A431WF19</accession>
<dbReference type="OrthoDB" id="1357684at2"/>
<reference evidence="2 3" key="1">
    <citation type="submission" date="2018-12" db="EMBL/GenBank/DDBJ databases">
        <authorList>
            <person name="Yu L."/>
        </authorList>
    </citation>
    <scope>NUCLEOTIDE SEQUENCE [LARGE SCALE GENOMIC DNA]</scope>
    <source>
        <strain evidence="2 3">HAW-EB5</strain>
    </source>
</reference>
<dbReference type="InterPro" id="IPR038144">
    <property type="entry name" value="IPI"/>
</dbReference>
<protein>
    <submittedName>
        <fullName evidence="2">Proteinase inhibitor</fullName>
    </submittedName>
</protein>
<dbReference type="AlphaFoldDB" id="A0A431WF19"/>
<feature type="domain" description="Intracellular proteinase inhibitor BsuPI" evidence="1">
    <location>
        <begin position="78"/>
        <end position="172"/>
    </location>
</feature>
<proteinExistence type="predicted"/>
<dbReference type="EMBL" id="RXNV01000002">
    <property type="protein sequence ID" value="RTR33747.1"/>
    <property type="molecule type" value="Genomic_DNA"/>
</dbReference>
<dbReference type="Proteomes" id="UP000282060">
    <property type="component" value="Unassembled WGS sequence"/>
</dbReference>
<gene>
    <name evidence="2" type="ORF">EKG39_08630</name>
</gene>
<evidence type="ECO:0000313" key="2">
    <source>
        <dbReference type="EMBL" id="RTR33747.1"/>
    </source>
</evidence>
<evidence type="ECO:0000313" key="3">
    <source>
        <dbReference type="Proteomes" id="UP000282060"/>
    </source>
</evidence>
<dbReference type="Gene3D" id="2.60.40.2360">
    <property type="entry name" value="Intracellular proteinase inhibitor BsuPI"/>
    <property type="match status" value="1"/>
</dbReference>
<dbReference type="RefSeq" id="WP_126505296.1">
    <property type="nucleotide sequence ID" value="NZ_RXNV01000002.1"/>
</dbReference>
<organism evidence="2 3">
    <name type="scientific">Shewanella atlantica</name>
    <dbReference type="NCBI Taxonomy" id="271099"/>
    <lineage>
        <taxon>Bacteria</taxon>
        <taxon>Pseudomonadati</taxon>
        <taxon>Pseudomonadota</taxon>
        <taxon>Gammaproteobacteria</taxon>
        <taxon>Alteromonadales</taxon>
        <taxon>Shewanellaceae</taxon>
        <taxon>Shewanella</taxon>
    </lineage>
</organism>
<dbReference type="Pfam" id="PF12690">
    <property type="entry name" value="BsuPI"/>
    <property type="match status" value="1"/>
</dbReference>
<dbReference type="PROSITE" id="PS51257">
    <property type="entry name" value="PROKAR_LIPOPROTEIN"/>
    <property type="match status" value="1"/>
</dbReference>
<keyword evidence="3" id="KW-1185">Reference proteome</keyword>
<sequence length="195" mass="20966">MNKLLLLSLGGVMLTACSQGANKDGVADKAMSEEGRAVQTNSSAVEIPSDLKLRDDKLIPKQVEAKEAVQAGLLTGELQVIQNNGLSVLLSITNNQTYGVLIQYRSGMTADLQIMDPQGEKVWAWSDDMMFTQALRDTSIASGQTIKAQFTVPEVVLAKLKGRGYSLVAKYVGHATESSQVAMTDVSVSLDPYIN</sequence>